<dbReference type="EMBL" id="CM002801">
    <property type="protein sequence ID" value="KZN83596.1"/>
    <property type="molecule type" value="Genomic_DNA"/>
</dbReference>
<protein>
    <submittedName>
        <fullName evidence="1">Uncharacterized protein</fullName>
    </submittedName>
</protein>
<name>A0A161Z2S5_PENCH</name>
<dbReference type="Proteomes" id="UP000076449">
    <property type="component" value="Chromosome IV"/>
</dbReference>
<reference evidence="1" key="1">
    <citation type="journal article" date="2014" name="Genome Announc.">
        <title>Complete sequencing and chromosome-scale genome assembly of the industrial progenitor strain P2niaD18 from the penicillin producer Penicillium chrysogenum.</title>
        <authorList>
            <person name="Specht T."/>
            <person name="Dahlmann T.A."/>
            <person name="Zadra I."/>
            <person name="Kurnsteiner H."/>
            <person name="Kuck U."/>
        </authorList>
    </citation>
    <scope>NUCLEOTIDE SEQUENCE [LARGE SCALE GENOMIC DNA]</scope>
    <source>
        <strain evidence="1">P2niaD18</strain>
    </source>
</reference>
<accession>A0A161Z2S5</accession>
<gene>
    <name evidence="1" type="ORF">EN45_106990</name>
</gene>
<sequence>MSRAFSTARQNLARWLGYNKELLPESWRAAVERYEKGGAVKKVGEIESIEILHRNDGSSPIHKSHFNRADKADILSVRVKPFGGLARTHHIYIDGTGTLRKGDIREYSTTSTRTT</sequence>
<organism evidence="1">
    <name type="scientific">Penicillium chrysogenum</name>
    <name type="common">Penicillium notatum</name>
    <dbReference type="NCBI Taxonomy" id="5076"/>
    <lineage>
        <taxon>Eukaryota</taxon>
        <taxon>Fungi</taxon>
        <taxon>Dikarya</taxon>
        <taxon>Ascomycota</taxon>
        <taxon>Pezizomycotina</taxon>
        <taxon>Eurotiomycetes</taxon>
        <taxon>Eurotiomycetidae</taxon>
        <taxon>Eurotiales</taxon>
        <taxon>Aspergillaceae</taxon>
        <taxon>Penicillium</taxon>
        <taxon>Penicillium chrysogenum species complex</taxon>
    </lineage>
</organism>
<proteinExistence type="predicted"/>
<dbReference type="AlphaFoldDB" id="A0A161Z2S5"/>
<evidence type="ECO:0000313" key="1">
    <source>
        <dbReference type="EMBL" id="KZN83596.1"/>
    </source>
</evidence>